<feature type="domain" description="Pseudouridine synthase I TruA alpha/beta" evidence="6">
    <location>
        <begin position="10"/>
        <end position="94"/>
    </location>
</feature>
<dbReference type="Gene3D" id="3.30.70.580">
    <property type="entry name" value="Pseudouridine synthase I, catalytic domain, N-terminal subdomain"/>
    <property type="match status" value="1"/>
</dbReference>
<dbReference type="PIRSF" id="PIRSF001430">
    <property type="entry name" value="tRNA_psdUrid_synth"/>
    <property type="match status" value="1"/>
</dbReference>
<evidence type="ECO:0000313" key="7">
    <source>
        <dbReference type="EMBL" id="UWD34905.1"/>
    </source>
</evidence>
<dbReference type="PANTHER" id="PTHR11142:SF0">
    <property type="entry name" value="TRNA PSEUDOURIDINE SYNTHASE-LIKE 1"/>
    <property type="match status" value="1"/>
</dbReference>
<evidence type="ECO:0000259" key="6">
    <source>
        <dbReference type="Pfam" id="PF01416"/>
    </source>
</evidence>
<dbReference type="InterPro" id="IPR020094">
    <property type="entry name" value="TruA/RsuA/RluB/E/F_N"/>
</dbReference>
<keyword evidence="8" id="KW-1185">Reference proteome</keyword>
<evidence type="ECO:0000313" key="8">
    <source>
        <dbReference type="Proteomes" id="UP001059819"/>
    </source>
</evidence>
<dbReference type="InterPro" id="IPR001406">
    <property type="entry name" value="PsdUridine_synth_TruA"/>
</dbReference>
<comment type="subunit">
    <text evidence="4">Homodimer.</text>
</comment>
<evidence type="ECO:0000256" key="3">
    <source>
        <dbReference type="ARBA" id="ARBA00023235"/>
    </source>
</evidence>
<dbReference type="HAMAP" id="MF_00171">
    <property type="entry name" value="TruA"/>
    <property type="match status" value="1"/>
</dbReference>
<dbReference type="Pfam" id="PF01416">
    <property type="entry name" value="PseudoU_synth_1"/>
    <property type="match status" value="2"/>
</dbReference>
<feature type="active site" description="Nucleophile" evidence="4">
    <location>
        <position position="53"/>
    </location>
</feature>
<dbReference type="RefSeq" id="WP_259430086.1">
    <property type="nucleotide sequence ID" value="NZ_CP103424.1"/>
</dbReference>
<keyword evidence="2 4" id="KW-0819">tRNA processing</keyword>
<sequence>MYGILLTLCYDGSNYHGWIHQNNAVAIQDVLESAVKRVTKNKNFKTIGTSKTDSGVHALDQKVLLVIHFKPILEVFIKALNKALPSDVKILDASFVQPSFNLREVKQKTYSYYINDSEFDIFKQRFEYYWKHDQIDINKLQQIFDLFIGEHEFKLFSGLKDDELENINTKRTIESIKVFRNKENRVQIQFKAYGFIRYQIRMIVANALNCYLNKKVTVEQIKEMLKGNGNKNPFIAESKGLVLEKIEFNK</sequence>
<gene>
    <name evidence="4" type="primary">truA</name>
    <name evidence="7" type="ORF">NX779_03810</name>
</gene>
<dbReference type="InterPro" id="IPR020097">
    <property type="entry name" value="PsdUridine_synth_TruA_a/b_dom"/>
</dbReference>
<evidence type="ECO:0000256" key="1">
    <source>
        <dbReference type="ARBA" id="ARBA00009375"/>
    </source>
</evidence>
<dbReference type="InterPro" id="IPR020103">
    <property type="entry name" value="PsdUridine_synth_cat_dom_sf"/>
</dbReference>
<dbReference type="EC" id="5.4.99.12" evidence="4"/>
<reference evidence="7" key="1">
    <citation type="submission" date="2022-08" db="EMBL/GenBank/DDBJ databases">
        <title>Complete genome sequence of Mycoplasma cottewii type strain VIS.</title>
        <authorList>
            <person name="Spergser J."/>
        </authorList>
    </citation>
    <scope>NUCLEOTIDE SEQUENCE</scope>
    <source>
        <strain evidence="7">VIS</strain>
    </source>
</reference>
<organism evidence="7 8">
    <name type="scientific">Mycoplasma cottewii</name>
    <dbReference type="NCBI Taxonomy" id="51364"/>
    <lineage>
        <taxon>Bacteria</taxon>
        <taxon>Bacillati</taxon>
        <taxon>Mycoplasmatota</taxon>
        <taxon>Mollicutes</taxon>
        <taxon>Mycoplasmataceae</taxon>
        <taxon>Mycoplasma</taxon>
    </lineage>
</organism>
<evidence type="ECO:0000256" key="4">
    <source>
        <dbReference type="HAMAP-Rule" id="MF_00171"/>
    </source>
</evidence>
<dbReference type="InterPro" id="IPR020095">
    <property type="entry name" value="PsdUridine_synth_TruA_C"/>
</dbReference>
<feature type="binding site" evidence="4">
    <location>
        <position position="110"/>
    </location>
    <ligand>
        <name>substrate</name>
    </ligand>
</feature>
<protein>
    <recommendedName>
        <fullName evidence="4">tRNA pseudouridine synthase A</fullName>
        <ecNumber evidence="4">5.4.99.12</ecNumber>
    </recommendedName>
    <alternativeName>
        <fullName evidence="4">tRNA pseudouridine(38-40) synthase</fullName>
    </alternativeName>
    <alternativeName>
        <fullName evidence="4">tRNA pseudouridylate synthase I</fullName>
    </alternativeName>
    <alternativeName>
        <fullName evidence="4">tRNA-uridine isomerase I</fullName>
    </alternativeName>
</protein>
<feature type="domain" description="Pseudouridine synthase I TruA alpha/beta" evidence="6">
    <location>
        <begin position="146"/>
        <end position="249"/>
    </location>
</feature>
<comment type="function">
    <text evidence="4">Formation of pseudouridine at positions 38, 39 and 40 in the anticodon stem and loop of transfer RNAs.</text>
</comment>
<dbReference type="SUPFAM" id="SSF55120">
    <property type="entry name" value="Pseudouridine synthase"/>
    <property type="match status" value="1"/>
</dbReference>
<evidence type="ECO:0000256" key="2">
    <source>
        <dbReference type="ARBA" id="ARBA00022694"/>
    </source>
</evidence>
<dbReference type="PANTHER" id="PTHR11142">
    <property type="entry name" value="PSEUDOURIDYLATE SYNTHASE"/>
    <property type="match status" value="1"/>
</dbReference>
<evidence type="ECO:0000256" key="5">
    <source>
        <dbReference type="RuleBase" id="RU003792"/>
    </source>
</evidence>
<keyword evidence="3 4" id="KW-0413">Isomerase</keyword>
<dbReference type="EMBL" id="CP103424">
    <property type="protein sequence ID" value="UWD34905.1"/>
    <property type="molecule type" value="Genomic_DNA"/>
</dbReference>
<comment type="catalytic activity">
    <reaction evidence="4 5">
        <text>uridine(38/39/40) in tRNA = pseudouridine(38/39/40) in tRNA</text>
        <dbReference type="Rhea" id="RHEA:22376"/>
        <dbReference type="Rhea" id="RHEA-COMP:10085"/>
        <dbReference type="Rhea" id="RHEA-COMP:10087"/>
        <dbReference type="ChEBI" id="CHEBI:65314"/>
        <dbReference type="ChEBI" id="CHEBI:65315"/>
        <dbReference type="EC" id="5.4.99.12"/>
    </reaction>
</comment>
<dbReference type="CDD" id="cd02570">
    <property type="entry name" value="PseudoU_synth_EcTruA"/>
    <property type="match status" value="1"/>
</dbReference>
<name>A0ABY5TWH7_9MOLU</name>
<dbReference type="Proteomes" id="UP001059819">
    <property type="component" value="Chromosome"/>
</dbReference>
<comment type="caution">
    <text evidence="4">Lacks conserved residue(s) required for the propagation of feature annotation.</text>
</comment>
<dbReference type="Gene3D" id="3.30.70.660">
    <property type="entry name" value="Pseudouridine synthase I, catalytic domain, C-terminal subdomain"/>
    <property type="match status" value="1"/>
</dbReference>
<proteinExistence type="inferred from homology"/>
<accession>A0ABY5TWH7</accession>
<comment type="similarity">
    <text evidence="1 4 5">Belongs to the tRNA pseudouridine synthase TruA family.</text>
</comment>